<dbReference type="EMBL" id="RSCE01000007">
    <property type="protein sequence ID" value="RSH81086.1"/>
    <property type="molecule type" value="Genomic_DNA"/>
</dbReference>
<proteinExistence type="inferred from homology"/>
<evidence type="ECO:0000256" key="1">
    <source>
        <dbReference type="ARBA" id="ARBA00005495"/>
    </source>
</evidence>
<evidence type="ECO:0000256" key="3">
    <source>
        <dbReference type="ARBA" id="ARBA00022833"/>
    </source>
</evidence>
<dbReference type="PANTHER" id="PTHR33337:SF40">
    <property type="entry name" value="CENP-V_GFA DOMAIN-CONTAINING PROTEIN-RELATED"/>
    <property type="match status" value="1"/>
</dbReference>
<dbReference type="Pfam" id="PF04828">
    <property type="entry name" value="GFA"/>
    <property type="match status" value="1"/>
</dbReference>
<name>A0A427XQF1_9TREE</name>
<protein>
    <recommendedName>
        <fullName evidence="5">CENP-V/GFA domain-containing protein</fullName>
    </recommendedName>
</protein>
<reference evidence="6 7" key="1">
    <citation type="submission" date="2018-11" db="EMBL/GenBank/DDBJ databases">
        <title>Genome sequence of Apiotrichum porosum DSM 27194.</title>
        <authorList>
            <person name="Aliyu H."/>
            <person name="Gorte O."/>
            <person name="Ochsenreither K."/>
        </authorList>
    </citation>
    <scope>NUCLEOTIDE SEQUENCE [LARGE SCALE GENOMIC DNA]</scope>
    <source>
        <strain evidence="6 7">DSM 27194</strain>
    </source>
</reference>
<keyword evidence="7" id="KW-1185">Reference proteome</keyword>
<sequence length="137" mass="14959">MPQIQGSCLCKQITITVKDRSAADKAGVEICHCTDCRQFTGAPAGYLVQVPHADAEISGTPKQFSVTAESGNTVVRNFCANCGSSLFDEGATKGKYFIHGGIFPPKSLPQPTMELWMRSAESWERPFPGVELYEKQQ</sequence>
<gene>
    <name evidence="6" type="ORF">EHS24_008520</name>
</gene>
<accession>A0A427XQF1</accession>
<dbReference type="SUPFAM" id="SSF51316">
    <property type="entry name" value="Mss4-like"/>
    <property type="match status" value="1"/>
</dbReference>
<dbReference type="Gene3D" id="3.90.1590.10">
    <property type="entry name" value="glutathione-dependent formaldehyde- activating enzyme (gfa)"/>
    <property type="match status" value="1"/>
</dbReference>
<evidence type="ECO:0000313" key="7">
    <source>
        <dbReference type="Proteomes" id="UP000279236"/>
    </source>
</evidence>
<dbReference type="Proteomes" id="UP000279236">
    <property type="component" value="Unassembled WGS sequence"/>
</dbReference>
<dbReference type="STRING" id="105984.A0A427XQF1"/>
<dbReference type="RefSeq" id="XP_028475805.1">
    <property type="nucleotide sequence ID" value="XM_028623831.1"/>
</dbReference>
<evidence type="ECO:0000313" key="6">
    <source>
        <dbReference type="EMBL" id="RSH81086.1"/>
    </source>
</evidence>
<dbReference type="AlphaFoldDB" id="A0A427XQF1"/>
<dbReference type="InterPro" id="IPR006913">
    <property type="entry name" value="CENP-V/GFA"/>
</dbReference>
<keyword evidence="4" id="KW-0456">Lyase</keyword>
<dbReference type="InterPro" id="IPR011057">
    <property type="entry name" value="Mss4-like_sf"/>
</dbReference>
<dbReference type="OrthoDB" id="9985472at2759"/>
<evidence type="ECO:0000256" key="4">
    <source>
        <dbReference type="ARBA" id="ARBA00023239"/>
    </source>
</evidence>
<evidence type="ECO:0000256" key="2">
    <source>
        <dbReference type="ARBA" id="ARBA00022723"/>
    </source>
</evidence>
<dbReference type="PANTHER" id="PTHR33337">
    <property type="entry name" value="GFA DOMAIN-CONTAINING PROTEIN"/>
    <property type="match status" value="1"/>
</dbReference>
<keyword evidence="3" id="KW-0862">Zinc</keyword>
<comment type="similarity">
    <text evidence="1">Belongs to the Gfa family.</text>
</comment>
<keyword evidence="2" id="KW-0479">Metal-binding</keyword>
<comment type="caution">
    <text evidence="6">The sequence shown here is derived from an EMBL/GenBank/DDBJ whole genome shotgun (WGS) entry which is preliminary data.</text>
</comment>
<dbReference type="PROSITE" id="PS51891">
    <property type="entry name" value="CENP_V_GFA"/>
    <property type="match status" value="1"/>
</dbReference>
<evidence type="ECO:0000259" key="5">
    <source>
        <dbReference type="PROSITE" id="PS51891"/>
    </source>
</evidence>
<feature type="domain" description="CENP-V/GFA" evidence="5">
    <location>
        <begin position="4"/>
        <end position="124"/>
    </location>
</feature>
<dbReference type="GeneID" id="39593063"/>
<dbReference type="GO" id="GO:0046872">
    <property type="term" value="F:metal ion binding"/>
    <property type="evidence" value="ECO:0007669"/>
    <property type="project" value="UniProtKB-KW"/>
</dbReference>
<organism evidence="6 7">
    <name type="scientific">Apiotrichum porosum</name>
    <dbReference type="NCBI Taxonomy" id="105984"/>
    <lineage>
        <taxon>Eukaryota</taxon>
        <taxon>Fungi</taxon>
        <taxon>Dikarya</taxon>
        <taxon>Basidiomycota</taxon>
        <taxon>Agaricomycotina</taxon>
        <taxon>Tremellomycetes</taxon>
        <taxon>Trichosporonales</taxon>
        <taxon>Trichosporonaceae</taxon>
        <taxon>Apiotrichum</taxon>
    </lineage>
</organism>
<dbReference type="GO" id="GO:0016846">
    <property type="term" value="F:carbon-sulfur lyase activity"/>
    <property type="evidence" value="ECO:0007669"/>
    <property type="project" value="InterPro"/>
</dbReference>